<evidence type="ECO:0000313" key="1">
    <source>
        <dbReference type="EMBL" id="QNN89337.1"/>
    </source>
</evidence>
<protein>
    <submittedName>
        <fullName evidence="1">Uncharacterized protein</fullName>
    </submittedName>
</protein>
<dbReference type="EMBL" id="MN750517">
    <property type="protein sequence ID" value="QNN89337.1"/>
    <property type="molecule type" value="Genomic_DNA"/>
</dbReference>
<proteinExistence type="predicted"/>
<name>A0A7G9U8A6_9ABAC</name>
<accession>A0A7G9U8A6</accession>
<organism evidence="1">
    <name type="scientific">Spilarctia obliqua nucleopolyhedrovirus</name>
    <dbReference type="NCBI Taxonomy" id="1638618"/>
    <lineage>
        <taxon>Viruses</taxon>
        <taxon>Viruses incertae sedis</taxon>
        <taxon>Naldaviricetes</taxon>
        <taxon>Lefavirales</taxon>
        <taxon>Baculoviridae</taxon>
        <taxon>Alphabaculovirus</taxon>
    </lineage>
</organism>
<reference evidence="1" key="1">
    <citation type="submission" date="2019-11" db="EMBL/GenBank/DDBJ databases">
        <title>Studies on the baculoviruses infecting the caterpillars, Spilarctia obliqua Walker (Erebidae) and Pieris brassicae Linn. (Pieridae) (Insecta: Lepidoptera).</title>
        <authorList>
            <person name="Paul S."/>
            <person name="Arumugaperumal A."/>
            <person name="Sathiya Balasingh Thangapandi E.J.J."/>
            <person name="Sarjubala Devi H."/>
            <person name="Johnson T."/>
            <person name="Maisnam S."/>
            <person name="Krishnavel S."/>
            <person name="Soman Syamala S."/>
            <person name="Ramamoorthy S."/>
            <person name="Karthikeyan R."/>
            <person name="Subburaman C."/>
            <person name="Jeyaprakash R."/>
            <person name="Azhaguchamy M."/>
            <person name="Ramaiyer V."/>
            <person name="Sivasubramaniam S."/>
        </authorList>
    </citation>
    <scope>NUCLEOTIDE SEQUENCE</scope>
    <source>
        <strain evidence="1">Manipur</strain>
    </source>
</reference>
<sequence length="111" mass="12963">MLYTVEQLQNVHIKTTDGKRAFNIEQLTITEGSVQCVLKKRNDNIIKWVEISGLKGDGYQFIIDYCSYTHVNGKITIKNICEKEIKGELRRDGEQIATVKIFFNYEYFSYI</sequence>